<proteinExistence type="predicted"/>
<protein>
    <submittedName>
        <fullName evidence="2">Uncharacterized protein</fullName>
    </submittedName>
</protein>
<gene>
    <name evidence="2" type="ORF">Y717_10840</name>
</gene>
<evidence type="ECO:0000313" key="2">
    <source>
        <dbReference type="EMBL" id="PVE04684.1"/>
    </source>
</evidence>
<feature type="compositionally biased region" description="Low complexity" evidence="1">
    <location>
        <begin position="23"/>
        <end position="48"/>
    </location>
</feature>
<comment type="caution">
    <text evidence="2">The sequence shown here is derived from an EMBL/GenBank/DDBJ whole genome shotgun (WGS) entry which is preliminary data.</text>
</comment>
<name>A0A2T7SPB8_9ACTN</name>
<dbReference type="InterPro" id="IPR047676">
    <property type="entry name" value="FxLYD_dom"/>
</dbReference>
<dbReference type="Proteomes" id="UP000245992">
    <property type="component" value="Unassembled WGS sequence"/>
</dbReference>
<evidence type="ECO:0000313" key="3">
    <source>
        <dbReference type="Proteomes" id="UP000245992"/>
    </source>
</evidence>
<organism evidence="2 3">
    <name type="scientific">Streptomyces scopuliridis RB72</name>
    <dbReference type="NCBI Taxonomy" id="1440053"/>
    <lineage>
        <taxon>Bacteria</taxon>
        <taxon>Bacillati</taxon>
        <taxon>Actinomycetota</taxon>
        <taxon>Actinomycetes</taxon>
        <taxon>Kitasatosporales</taxon>
        <taxon>Streptomycetaceae</taxon>
        <taxon>Streptomyces</taxon>
    </lineage>
</organism>
<keyword evidence="3" id="KW-1185">Reference proteome</keyword>
<accession>A0A2T7SPB8</accession>
<evidence type="ECO:0000256" key="1">
    <source>
        <dbReference type="SAM" id="MobiDB-lite"/>
    </source>
</evidence>
<dbReference type="AlphaFoldDB" id="A0A2T7SPB8"/>
<dbReference type="EMBL" id="AZSP01000384">
    <property type="protein sequence ID" value="PVE04684.1"/>
    <property type="molecule type" value="Genomic_DNA"/>
</dbReference>
<dbReference type="NCBIfam" id="NF038353">
    <property type="entry name" value="FxLYD_dom"/>
    <property type="match status" value="1"/>
</dbReference>
<sequence length="144" mass="14734">MLMVLLGVLVSSGADDVATTERSAAASPADSSPSSSAEAAPAEAPAKAEPTDGPEGDVKITGCAVDDLTDWPSADVLITNRSSKESNYIVSVEFVDESGKRLGDALAASNNVAAGQKVETTAQSLDKVTVTVECRVTEVTRYAS</sequence>
<feature type="region of interest" description="Disordered" evidence="1">
    <location>
        <begin position="17"/>
        <end position="61"/>
    </location>
</feature>
<reference evidence="2 3" key="1">
    <citation type="submission" date="2013-12" db="EMBL/GenBank/DDBJ databases">
        <title>Annotated genome of Streptomyces scopuliridis.</title>
        <authorList>
            <person name="Olson J.B."/>
        </authorList>
    </citation>
    <scope>NUCLEOTIDE SEQUENCE [LARGE SCALE GENOMIC DNA]</scope>
    <source>
        <strain evidence="2 3">RB72</strain>
    </source>
</reference>